<comment type="caution">
    <text evidence="1">The sequence shown here is derived from an EMBL/GenBank/DDBJ whole genome shotgun (WGS) entry which is preliminary data.</text>
</comment>
<dbReference type="Proteomes" id="UP000091857">
    <property type="component" value="Chromosome 13"/>
</dbReference>
<evidence type="ECO:0000313" key="1">
    <source>
        <dbReference type="EMBL" id="KAG8639996.1"/>
    </source>
</evidence>
<organism evidence="1 2">
    <name type="scientific">Manihot esculenta</name>
    <name type="common">Cassava</name>
    <name type="synonym">Jatropha manihot</name>
    <dbReference type="NCBI Taxonomy" id="3983"/>
    <lineage>
        <taxon>Eukaryota</taxon>
        <taxon>Viridiplantae</taxon>
        <taxon>Streptophyta</taxon>
        <taxon>Embryophyta</taxon>
        <taxon>Tracheophyta</taxon>
        <taxon>Spermatophyta</taxon>
        <taxon>Magnoliopsida</taxon>
        <taxon>eudicotyledons</taxon>
        <taxon>Gunneridae</taxon>
        <taxon>Pentapetalae</taxon>
        <taxon>rosids</taxon>
        <taxon>fabids</taxon>
        <taxon>Malpighiales</taxon>
        <taxon>Euphorbiaceae</taxon>
        <taxon>Crotonoideae</taxon>
        <taxon>Manihoteae</taxon>
        <taxon>Manihot</taxon>
    </lineage>
</organism>
<name>A0ACB7GJB5_MANES</name>
<proteinExistence type="predicted"/>
<sequence length="104" mass="12409">MDHKYRKANGMKTRSFRYEDYNNRRVFLRSYPLQWEEDDRANESTRRVAKEKSKEKPIKKMILSVVQWGEGRVVIIRKFKDKLIVYIIACVPTAFKPQKALISA</sequence>
<accession>A0ACB7GJB5</accession>
<gene>
    <name evidence="1" type="ORF">MANES_13G017900v8</name>
</gene>
<dbReference type="EMBL" id="CM004399">
    <property type="protein sequence ID" value="KAG8639996.1"/>
    <property type="molecule type" value="Genomic_DNA"/>
</dbReference>
<evidence type="ECO:0000313" key="2">
    <source>
        <dbReference type="Proteomes" id="UP000091857"/>
    </source>
</evidence>
<protein>
    <submittedName>
        <fullName evidence="1">Uncharacterized protein</fullName>
    </submittedName>
</protein>
<keyword evidence="2" id="KW-1185">Reference proteome</keyword>
<reference evidence="2" key="1">
    <citation type="journal article" date="2016" name="Nat. Biotechnol.">
        <title>Sequencing wild and cultivated cassava and related species reveals extensive interspecific hybridization and genetic diversity.</title>
        <authorList>
            <person name="Bredeson J.V."/>
            <person name="Lyons J.B."/>
            <person name="Prochnik S.E."/>
            <person name="Wu G.A."/>
            <person name="Ha C.M."/>
            <person name="Edsinger-Gonzales E."/>
            <person name="Grimwood J."/>
            <person name="Schmutz J."/>
            <person name="Rabbi I.Y."/>
            <person name="Egesi C."/>
            <person name="Nauluvula P."/>
            <person name="Lebot V."/>
            <person name="Ndunguru J."/>
            <person name="Mkamilo G."/>
            <person name="Bart R.S."/>
            <person name="Setter T.L."/>
            <person name="Gleadow R.M."/>
            <person name="Kulakow P."/>
            <person name="Ferguson M.E."/>
            <person name="Rounsley S."/>
            <person name="Rokhsar D.S."/>
        </authorList>
    </citation>
    <scope>NUCLEOTIDE SEQUENCE [LARGE SCALE GENOMIC DNA]</scope>
    <source>
        <strain evidence="2">cv. AM560-2</strain>
    </source>
</reference>